<sequence length="300" mass="34099">MRLIQRVIPNIVENIEIVENMEMVETAESMSNDPGPELSGKSLQESRSVPYQGLLESKSLQSRDFKRARTYRPRAFERARAYSPRSTYWSHSSKSARTRFGGRVVKRAILTVDQTADEIEDKTSPDGDENKVKDMTSLEGMEGGNVHIGRWLSTFKHADDHIVLDQARVSRLPPTRDALVLELRFGWSSQLRKDRFDQSARNLDYWCTAALSYPLVDLGPQQRPTQPNYEYSSTDQPDPGKPSAQPSQVLPIPIPIPVSSQSQRRKSQSLAQYQAKRCKSQSLAQFPAKPRKYEIDHIVP</sequence>
<proteinExistence type="predicted"/>
<dbReference type="EMBL" id="OD567826">
    <property type="protein sequence ID" value="CAD7446199.1"/>
    <property type="molecule type" value="Genomic_DNA"/>
</dbReference>
<protein>
    <submittedName>
        <fullName evidence="2">Uncharacterized protein</fullName>
    </submittedName>
</protein>
<accession>A0A7R9F394</accession>
<feature type="compositionally biased region" description="Polar residues" evidence="1">
    <location>
        <begin position="222"/>
        <end position="236"/>
    </location>
</feature>
<evidence type="ECO:0000313" key="2">
    <source>
        <dbReference type="EMBL" id="CAD7446199.1"/>
    </source>
</evidence>
<organism evidence="2">
    <name type="scientific">Timema bartmani</name>
    <dbReference type="NCBI Taxonomy" id="61472"/>
    <lineage>
        <taxon>Eukaryota</taxon>
        <taxon>Metazoa</taxon>
        <taxon>Ecdysozoa</taxon>
        <taxon>Arthropoda</taxon>
        <taxon>Hexapoda</taxon>
        <taxon>Insecta</taxon>
        <taxon>Pterygota</taxon>
        <taxon>Neoptera</taxon>
        <taxon>Polyneoptera</taxon>
        <taxon>Phasmatodea</taxon>
        <taxon>Timematodea</taxon>
        <taxon>Timematoidea</taxon>
        <taxon>Timematidae</taxon>
        <taxon>Timema</taxon>
    </lineage>
</organism>
<feature type="region of interest" description="Disordered" evidence="1">
    <location>
        <begin position="217"/>
        <end position="286"/>
    </location>
</feature>
<dbReference type="AlphaFoldDB" id="A0A7R9F394"/>
<feature type="compositionally biased region" description="Low complexity" evidence="1">
    <location>
        <begin position="245"/>
        <end position="262"/>
    </location>
</feature>
<name>A0A7R9F394_9NEOP</name>
<reference evidence="2" key="1">
    <citation type="submission" date="2020-11" db="EMBL/GenBank/DDBJ databases">
        <authorList>
            <person name="Tran Van P."/>
        </authorList>
    </citation>
    <scope>NUCLEOTIDE SEQUENCE</scope>
</reference>
<evidence type="ECO:0000256" key="1">
    <source>
        <dbReference type="SAM" id="MobiDB-lite"/>
    </source>
</evidence>
<gene>
    <name evidence="2" type="ORF">TBIB3V08_LOCUS8533</name>
</gene>